<protein>
    <submittedName>
        <fullName evidence="1">Uncharacterized protein</fullName>
    </submittedName>
</protein>
<evidence type="ECO:0000313" key="1">
    <source>
        <dbReference type="EMBL" id="TKX22608.1"/>
    </source>
</evidence>
<dbReference type="Proteomes" id="UP000308133">
    <property type="component" value="Unassembled WGS sequence"/>
</dbReference>
<evidence type="ECO:0000313" key="2">
    <source>
        <dbReference type="Proteomes" id="UP000308133"/>
    </source>
</evidence>
<comment type="caution">
    <text evidence="1">The sequence shown here is derived from an EMBL/GenBank/DDBJ whole genome shotgun (WGS) entry which is preliminary data.</text>
</comment>
<reference evidence="1 2" key="1">
    <citation type="submission" date="2018-02" db="EMBL/GenBank/DDBJ databases">
        <title>Draft genome sequences of Elsinoe sp., causing black scab on jojoba.</title>
        <authorList>
            <person name="Stodart B."/>
            <person name="Jeffress S."/>
            <person name="Ash G."/>
            <person name="Arun Chinnappa K."/>
        </authorList>
    </citation>
    <scope>NUCLEOTIDE SEQUENCE [LARGE SCALE GENOMIC DNA]</scope>
    <source>
        <strain evidence="1 2">Hillstone_2</strain>
    </source>
</reference>
<organism evidence="1 2">
    <name type="scientific">Elsinoe australis</name>
    <dbReference type="NCBI Taxonomy" id="40998"/>
    <lineage>
        <taxon>Eukaryota</taxon>
        <taxon>Fungi</taxon>
        <taxon>Dikarya</taxon>
        <taxon>Ascomycota</taxon>
        <taxon>Pezizomycotina</taxon>
        <taxon>Dothideomycetes</taxon>
        <taxon>Dothideomycetidae</taxon>
        <taxon>Myriangiales</taxon>
        <taxon>Elsinoaceae</taxon>
        <taxon>Elsinoe</taxon>
    </lineage>
</organism>
<sequence length="181" mass="20328">MLRLLESQAQTNSTAVDEVMKLNQACIAEVSKISSKSDYMQCKSCPALILTIMELIVSRYQEITQETYHGQLSASTLPHPTGPCLQFGVFELDLEEQAMIRNRIIRREAQKCVVIIRTLKSSLESDIPTNNDASSQTHALGKWYQGMEKRMNDLISRLLPDSRTIDHEGQGRTDVSRAALS</sequence>
<proteinExistence type="predicted"/>
<accession>A0A4U7AVS0</accession>
<dbReference type="EMBL" id="PTQR01000066">
    <property type="protein sequence ID" value="TKX22608.1"/>
    <property type="molecule type" value="Genomic_DNA"/>
</dbReference>
<dbReference type="AlphaFoldDB" id="A0A4U7AVS0"/>
<gene>
    <name evidence="1" type="ORF">C1H76_5391</name>
</gene>
<name>A0A4U7AVS0_9PEZI</name>